<keyword evidence="4" id="KW-1185">Reference proteome</keyword>
<feature type="region of interest" description="Disordered" evidence="1">
    <location>
        <begin position="159"/>
        <end position="191"/>
    </location>
</feature>
<proteinExistence type="predicted"/>
<feature type="compositionally biased region" description="Low complexity" evidence="1">
    <location>
        <begin position="159"/>
        <end position="185"/>
    </location>
</feature>
<dbReference type="OrthoDB" id="3795960at2759"/>
<gene>
    <name evidence="3" type="ORF">BT63DRAFT_420973</name>
</gene>
<evidence type="ECO:0000313" key="3">
    <source>
        <dbReference type="EMBL" id="KAF2672768.1"/>
    </source>
</evidence>
<reference evidence="3" key="1">
    <citation type="journal article" date="2020" name="Stud. Mycol.">
        <title>101 Dothideomycetes genomes: a test case for predicting lifestyles and emergence of pathogens.</title>
        <authorList>
            <person name="Haridas S."/>
            <person name="Albert R."/>
            <person name="Binder M."/>
            <person name="Bloem J."/>
            <person name="Labutti K."/>
            <person name="Salamov A."/>
            <person name="Andreopoulos B."/>
            <person name="Baker S."/>
            <person name="Barry K."/>
            <person name="Bills G."/>
            <person name="Bluhm B."/>
            <person name="Cannon C."/>
            <person name="Castanera R."/>
            <person name="Culley D."/>
            <person name="Daum C."/>
            <person name="Ezra D."/>
            <person name="Gonzalez J."/>
            <person name="Henrissat B."/>
            <person name="Kuo A."/>
            <person name="Liang C."/>
            <person name="Lipzen A."/>
            <person name="Lutzoni F."/>
            <person name="Magnuson J."/>
            <person name="Mondo S."/>
            <person name="Nolan M."/>
            <person name="Ohm R."/>
            <person name="Pangilinan J."/>
            <person name="Park H.-J."/>
            <person name="Ramirez L."/>
            <person name="Alfaro M."/>
            <person name="Sun H."/>
            <person name="Tritt A."/>
            <person name="Yoshinaga Y."/>
            <person name="Zwiers L.-H."/>
            <person name="Turgeon B."/>
            <person name="Goodwin S."/>
            <person name="Spatafora J."/>
            <person name="Crous P."/>
            <person name="Grigoriev I."/>
        </authorList>
    </citation>
    <scope>NUCLEOTIDE SEQUENCE</scope>
    <source>
        <strain evidence="3">CBS 115976</strain>
    </source>
</reference>
<dbReference type="EMBL" id="MU004231">
    <property type="protein sequence ID" value="KAF2672768.1"/>
    <property type="molecule type" value="Genomic_DNA"/>
</dbReference>
<protein>
    <recommendedName>
        <fullName evidence="5">Mid2 domain-containing protein</fullName>
    </recommendedName>
</protein>
<feature type="transmembrane region" description="Helical" evidence="2">
    <location>
        <begin position="198"/>
        <end position="220"/>
    </location>
</feature>
<evidence type="ECO:0008006" key="5">
    <source>
        <dbReference type="Google" id="ProtNLM"/>
    </source>
</evidence>
<keyword evidence="2" id="KW-0812">Transmembrane</keyword>
<keyword evidence="2" id="KW-1133">Transmembrane helix</keyword>
<dbReference type="AlphaFoldDB" id="A0A6A6UNW6"/>
<sequence length="320" mass="32517">MATLLSTTWTNPCGNGNIPEWTKWASPTPAPVAPTLFWADTQPSSCYPPSFSSMAFGNSTYSPGVCPSGYATATSTVNSQNKVTNGVCCPSGFSLYSIATYGLDCWTSFSSGSPGTGTLLFASGGGTGSQAMAFTSGAANGYSINIAWEEADFTSSGASKTAGSSASSSGSKSGTTGNAGSDGNTGSTGGGLSTGGKIGLGVGLGIGFLLIVILLVLWILRKRKNAKSNSTIWADENGSPKYEESNHNFPELDGNTVANGLGRYRPELDGNARAELDGVAGGMPELETRGNAAELDGNTGRAIRELDGGPIPSKLNGHST</sequence>
<keyword evidence="2" id="KW-0472">Membrane</keyword>
<evidence type="ECO:0000256" key="1">
    <source>
        <dbReference type="SAM" id="MobiDB-lite"/>
    </source>
</evidence>
<name>A0A6A6UNW6_9PEZI</name>
<dbReference type="Proteomes" id="UP000799302">
    <property type="component" value="Unassembled WGS sequence"/>
</dbReference>
<accession>A0A6A6UNW6</accession>
<evidence type="ECO:0000256" key="2">
    <source>
        <dbReference type="SAM" id="Phobius"/>
    </source>
</evidence>
<organism evidence="3 4">
    <name type="scientific">Microthyrium microscopicum</name>
    <dbReference type="NCBI Taxonomy" id="703497"/>
    <lineage>
        <taxon>Eukaryota</taxon>
        <taxon>Fungi</taxon>
        <taxon>Dikarya</taxon>
        <taxon>Ascomycota</taxon>
        <taxon>Pezizomycotina</taxon>
        <taxon>Dothideomycetes</taxon>
        <taxon>Dothideomycetes incertae sedis</taxon>
        <taxon>Microthyriales</taxon>
        <taxon>Microthyriaceae</taxon>
        <taxon>Microthyrium</taxon>
    </lineage>
</organism>
<evidence type="ECO:0000313" key="4">
    <source>
        <dbReference type="Proteomes" id="UP000799302"/>
    </source>
</evidence>